<comment type="similarity">
    <text evidence="1">Belongs to the myoviridae tail sheath protein family.</text>
</comment>
<sequence length="525" mass="57292">MATNPTYPGVYIEEVPSGSRTITGVATSITAFIGRAQRGPVDSPVLISSFGEFTRLFGDLWVKSALGYSVQQFFMNGGAQAVIVRVDNGGVSSRIELEDDGGTVVLELEAASPGEWGNNLRAIVDHDTRDGTQDQFNLIIQEFDPTTGDSSATPPVPPTTVQEETFLNVSIDEENPRYIGKILETSLLVRLLTDPPPARPAETGTPADENAKQAEGIGTDGNDITADEIAGANLEADRRGIYALEDADIFNMMVIPPLTRTNGDVDFDTIYTPALNYCEKRRAMLIMDPPTSWTRPDLAVGAARGGDYPKHKNAVLYWPRVRLADPLRENRIEEFAPSGMMAGIMARTDAQRGVWKAPAGTEATLAGVRELSYRMTDAENGQLNPLGINALRTFPVIGRVAWGARTTRGADQLASEWKYISVRRLALYIEESLYRGTQWAIFEPNDAPLWAQLRKAAGGFMQTLFRQGAFQGSTPAEAYLVKCDSETTTQADIDRGIVNVIVGFAPLKPAEFVIIKIQQLAREDS</sequence>
<proteinExistence type="inferred from homology"/>
<evidence type="ECO:0000313" key="5">
    <source>
        <dbReference type="Proteomes" id="UP000014977"/>
    </source>
</evidence>
<dbReference type="Gene3D" id="3.40.50.11780">
    <property type="match status" value="2"/>
</dbReference>
<keyword evidence="5" id="KW-1185">Reference proteome</keyword>
<feature type="region of interest" description="Disordered" evidence="2">
    <location>
        <begin position="196"/>
        <end position="224"/>
    </location>
</feature>
<dbReference type="PATRIC" id="fig|1121405.3.peg.723"/>
<evidence type="ECO:0000313" key="4">
    <source>
        <dbReference type="EMBL" id="EPR43036.1"/>
    </source>
</evidence>
<reference evidence="4 5" key="1">
    <citation type="journal article" date="2013" name="Genome Announc.">
        <title>Draft genome sequences for three mercury-methylating, sulfate-reducing bacteria.</title>
        <authorList>
            <person name="Brown S.D."/>
            <person name="Hurt R.A.Jr."/>
            <person name="Gilmour C.C."/>
            <person name="Elias D.A."/>
        </authorList>
    </citation>
    <scope>NUCLEOTIDE SEQUENCE [LARGE SCALE GENOMIC DNA]</scope>
    <source>
        <strain evidence="4 5">DSM 2059</strain>
    </source>
</reference>
<dbReference type="STRING" id="897.B2D07_13210"/>
<protein>
    <submittedName>
        <fullName evidence="4">Tail sheath protein</fullName>
    </submittedName>
</protein>
<dbReference type="InterPro" id="IPR052042">
    <property type="entry name" value="Tail_sheath_structural"/>
</dbReference>
<dbReference type="AlphaFoldDB" id="S7U0S8"/>
<evidence type="ECO:0000256" key="1">
    <source>
        <dbReference type="ARBA" id="ARBA00008005"/>
    </source>
</evidence>
<dbReference type="OrthoDB" id="9767864at2"/>
<feature type="domain" description="Tail sheath protein C-terminal" evidence="3">
    <location>
        <begin position="415"/>
        <end position="518"/>
    </location>
</feature>
<dbReference type="PANTHER" id="PTHR35861">
    <property type="match status" value="1"/>
</dbReference>
<evidence type="ECO:0000259" key="3">
    <source>
        <dbReference type="Pfam" id="PF17482"/>
    </source>
</evidence>
<gene>
    <name evidence="4" type="ORF">dsmv_1402</name>
</gene>
<dbReference type="PANTHER" id="PTHR35861:SF1">
    <property type="entry name" value="PHAGE TAIL SHEATH PROTEIN"/>
    <property type="match status" value="1"/>
</dbReference>
<dbReference type="Pfam" id="PF17482">
    <property type="entry name" value="Phage_sheath_1C"/>
    <property type="match status" value="1"/>
</dbReference>
<dbReference type="InterPro" id="IPR020287">
    <property type="entry name" value="Tail_sheath_C"/>
</dbReference>
<accession>S7U0S8</accession>
<dbReference type="EMBL" id="ATHJ01000059">
    <property type="protein sequence ID" value="EPR43036.1"/>
    <property type="molecule type" value="Genomic_DNA"/>
</dbReference>
<organism evidence="4 5">
    <name type="scientific">Desulfococcus multivorans DSM 2059</name>
    <dbReference type="NCBI Taxonomy" id="1121405"/>
    <lineage>
        <taxon>Bacteria</taxon>
        <taxon>Pseudomonadati</taxon>
        <taxon>Thermodesulfobacteriota</taxon>
        <taxon>Desulfobacteria</taxon>
        <taxon>Desulfobacterales</taxon>
        <taxon>Desulfococcaceae</taxon>
        <taxon>Desulfococcus</taxon>
    </lineage>
</organism>
<dbReference type="RefSeq" id="WP_020875749.1">
    <property type="nucleotide sequence ID" value="NZ_ATHJ01000059.1"/>
</dbReference>
<evidence type="ECO:0000256" key="2">
    <source>
        <dbReference type="SAM" id="MobiDB-lite"/>
    </source>
</evidence>
<name>S7U0S8_DESML</name>
<dbReference type="eggNOG" id="COG3497">
    <property type="taxonomic scope" value="Bacteria"/>
</dbReference>
<dbReference type="Proteomes" id="UP000014977">
    <property type="component" value="Unassembled WGS sequence"/>
</dbReference>
<comment type="caution">
    <text evidence="4">The sequence shown here is derived from an EMBL/GenBank/DDBJ whole genome shotgun (WGS) entry which is preliminary data.</text>
</comment>